<keyword evidence="3 6" id="KW-0032">Aminotransferase</keyword>
<name>A0A1H7VST4_9LACT</name>
<accession>A0A1H7VST4</accession>
<dbReference type="Proteomes" id="UP000321425">
    <property type="component" value="Unassembled WGS sequence"/>
</dbReference>
<dbReference type="AlphaFoldDB" id="A0A1H7VST4"/>
<feature type="domain" description="Aminotransferase class I/classII large" evidence="7">
    <location>
        <begin position="33"/>
        <end position="383"/>
    </location>
</feature>
<evidence type="ECO:0000256" key="4">
    <source>
        <dbReference type="ARBA" id="ARBA00022679"/>
    </source>
</evidence>
<dbReference type="GO" id="GO:0006520">
    <property type="term" value="P:amino acid metabolic process"/>
    <property type="evidence" value="ECO:0007669"/>
    <property type="project" value="InterPro"/>
</dbReference>
<dbReference type="EMBL" id="FOBL01000027">
    <property type="protein sequence ID" value="SEM12104.1"/>
    <property type="molecule type" value="Genomic_DNA"/>
</dbReference>
<dbReference type="InterPro" id="IPR004839">
    <property type="entry name" value="Aminotransferase_I/II_large"/>
</dbReference>
<evidence type="ECO:0000313" key="8">
    <source>
        <dbReference type="EMBL" id="GEK89905.1"/>
    </source>
</evidence>
<protein>
    <recommendedName>
        <fullName evidence="6">Aminotransferase</fullName>
        <ecNumber evidence="6">2.6.1.-</ecNumber>
    </recommendedName>
</protein>
<evidence type="ECO:0000256" key="2">
    <source>
        <dbReference type="ARBA" id="ARBA00007441"/>
    </source>
</evidence>
<dbReference type="PANTHER" id="PTHR46383:SF4">
    <property type="entry name" value="AMINOTRANSFERASE"/>
    <property type="match status" value="1"/>
</dbReference>
<dbReference type="Pfam" id="PF00155">
    <property type="entry name" value="Aminotran_1_2"/>
    <property type="match status" value="1"/>
</dbReference>
<proteinExistence type="inferred from homology"/>
<gene>
    <name evidence="8" type="ORF">APU01nite_19440</name>
    <name evidence="9" type="ORF">SAMN04488100_1271</name>
</gene>
<evidence type="ECO:0000313" key="11">
    <source>
        <dbReference type="Proteomes" id="UP000321425"/>
    </source>
</evidence>
<dbReference type="GO" id="GO:0030170">
    <property type="term" value="F:pyridoxal phosphate binding"/>
    <property type="evidence" value="ECO:0007669"/>
    <property type="project" value="InterPro"/>
</dbReference>
<evidence type="ECO:0000256" key="3">
    <source>
        <dbReference type="ARBA" id="ARBA00022576"/>
    </source>
</evidence>
<dbReference type="RefSeq" id="WP_091489057.1">
    <property type="nucleotide sequence ID" value="NZ_BJUX01000025.1"/>
</dbReference>
<dbReference type="OrthoDB" id="9802328at2"/>
<dbReference type="Gene3D" id="3.90.1150.10">
    <property type="entry name" value="Aspartate Aminotransferase, domain 1"/>
    <property type="match status" value="1"/>
</dbReference>
<dbReference type="Gene3D" id="3.40.640.10">
    <property type="entry name" value="Type I PLP-dependent aspartate aminotransferase-like (Major domain)"/>
    <property type="match status" value="1"/>
</dbReference>
<evidence type="ECO:0000259" key="7">
    <source>
        <dbReference type="Pfam" id="PF00155"/>
    </source>
</evidence>
<dbReference type="EMBL" id="BJUX01000025">
    <property type="protein sequence ID" value="GEK89905.1"/>
    <property type="molecule type" value="Genomic_DNA"/>
</dbReference>
<dbReference type="InterPro" id="IPR015422">
    <property type="entry name" value="PyrdxlP-dep_Trfase_small"/>
</dbReference>
<dbReference type="InterPro" id="IPR015421">
    <property type="entry name" value="PyrdxlP-dep_Trfase_major"/>
</dbReference>
<comment type="cofactor">
    <cofactor evidence="1 6">
        <name>pyridoxal 5'-phosphate</name>
        <dbReference type="ChEBI" id="CHEBI:597326"/>
    </cofactor>
</comment>
<dbReference type="PROSITE" id="PS00105">
    <property type="entry name" value="AA_TRANSFER_CLASS_1"/>
    <property type="match status" value="1"/>
</dbReference>
<keyword evidence="4 6" id="KW-0808">Transferase</keyword>
<sequence>MNKTTHFNLNHQIRNLEISKIRQFDDHVSTFEPLIRLTLGQPDFPTPEHVKEAAKKAIDSDYSFYTRTAGDIKLREAASAFAAAKYELSYDPESEIIATVGATEALATTLFTLLNPGDYVLIPSPFFSLYDSLVKMSQATPVYMDTSETGFMVTPDLIEKTIQSLDKTPKAIILNYPNNPTGITWTEAEVKGIALTLSNYPKMLAVSDEIYSELVYDDTHVSLGKHLRDQTIVINGLSKSHAMTGWRLGLIFAPELITFELVKTHQSLVTSASTVTQYAGIEALVNGQDDALPMKAAYKERRRVVMQTLQELNLEVTEPKGAFYIFAALPKGLKMSSYDFCYGFAEGYRVAMIPGDAFGAAGEGYFRISYASSLEDIKTAMVRLTDYVNTLRK</sequence>
<dbReference type="PRINTS" id="PR00753">
    <property type="entry name" value="ACCSYNTHASE"/>
</dbReference>
<dbReference type="STRING" id="426703.SAMN04488100_1271"/>
<organism evidence="9 10">
    <name type="scientific">Alkalibacterium putridalgicola</name>
    <dbReference type="NCBI Taxonomy" id="426703"/>
    <lineage>
        <taxon>Bacteria</taxon>
        <taxon>Bacillati</taxon>
        <taxon>Bacillota</taxon>
        <taxon>Bacilli</taxon>
        <taxon>Lactobacillales</taxon>
        <taxon>Carnobacteriaceae</taxon>
        <taxon>Alkalibacterium</taxon>
    </lineage>
</organism>
<dbReference type="GO" id="GO:0008483">
    <property type="term" value="F:transaminase activity"/>
    <property type="evidence" value="ECO:0007669"/>
    <property type="project" value="UniProtKB-KW"/>
</dbReference>
<evidence type="ECO:0000313" key="9">
    <source>
        <dbReference type="EMBL" id="SEM12104.1"/>
    </source>
</evidence>
<dbReference type="PANTHER" id="PTHR46383">
    <property type="entry name" value="ASPARTATE AMINOTRANSFERASE"/>
    <property type="match status" value="1"/>
</dbReference>
<evidence type="ECO:0000256" key="1">
    <source>
        <dbReference type="ARBA" id="ARBA00001933"/>
    </source>
</evidence>
<comment type="similarity">
    <text evidence="2 6">Belongs to the class-I pyridoxal-phosphate-dependent aminotransferase family.</text>
</comment>
<evidence type="ECO:0000256" key="5">
    <source>
        <dbReference type="ARBA" id="ARBA00022898"/>
    </source>
</evidence>
<dbReference type="InterPro" id="IPR050596">
    <property type="entry name" value="AspAT/PAT-like"/>
</dbReference>
<evidence type="ECO:0000313" key="10">
    <source>
        <dbReference type="Proteomes" id="UP000198548"/>
    </source>
</evidence>
<dbReference type="CDD" id="cd00609">
    <property type="entry name" value="AAT_like"/>
    <property type="match status" value="1"/>
</dbReference>
<evidence type="ECO:0000256" key="6">
    <source>
        <dbReference type="RuleBase" id="RU000481"/>
    </source>
</evidence>
<keyword evidence="5" id="KW-0663">Pyridoxal phosphate</keyword>
<reference evidence="8 11" key="2">
    <citation type="submission" date="2019-07" db="EMBL/GenBank/DDBJ databases">
        <title>Whole genome shotgun sequence of Alkalibacterium putridalgicola NBRC 103243.</title>
        <authorList>
            <person name="Hosoyama A."/>
            <person name="Uohara A."/>
            <person name="Ohji S."/>
            <person name="Ichikawa N."/>
        </authorList>
    </citation>
    <scope>NUCLEOTIDE SEQUENCE [LARGE SCALE GENOMIC DNA]</scope>
    <source>
        <strain evidence="8 11">NBRC 103243</strain>
    </source>
</reference>
<dbReference type="EC" id="2.6.1.-" evidence="6"/>
<dbReference type="InterPro" id="IPR004838">
    <property type="entry name" value="NHTrfase_class1_PyrdxlP-BS"/>
</dbReference>
<reference evidence="9 10" key="1">
    <citation type="submission" date="2016-10" db="EMBL/GenBank/DDBJ databases">
        <authorList>
            <person name="de Groot N.N."/>
        </authorList>
    </citation>
    <scope>NUCLEOTIDE SEQUENCE [LARGE SCALE GENOMIC DNA]</scope>
    <source>
        <strain evidence="9 10">DSM 19182</strain>
    </source>
</reference>
<dbReference type="SUPFAM" id="SSF53383">
    <property type="entry name" value="PLP-dependent transferases"/>
    <property type="match status" value="1"/>
</dbReference>
<dbReference type="Proteomes" id="UP000198548">
    <property type="component" value="Unassembled WGS sequence"/>
</dbReference>
<dbReference type="InterPro" id="IPR015424">
    <property type="entry name" value="PyrdxlP-dep_Trfase"/>
</dbReference>
<keyword evidence="11" id="KW-1185">Reference proteome</keyword>